<keyword evidence="4" id="KW-1185">Reference proteome</keyword>
<proteinExistence type="predicted"/>
<feature type="region of interest" description="Disordered" evidence="2">
    <location>
        <begin position="158"/>
        <end position="178"/>
    </location>
</feature>
<feature type="coiled-coil region" evidence="1">
    <location>
        <begin position="186"/>
        <end position="241"/>
    </location>
</feature>
<gene>
    <name evidence="3" type="ORF">CBR_g19055</name>
</gene>
<keyword evidence="1" id="KW-0175">Coiled coil</keyword>
<evidence type="ECO:0000313" key="3">
    <source>
        <dbReference type="EMBL" id="GBG74648.1"/>
    </source>
</evidence>
<evidence type="ECO:0000256" key="2">
    <source>
        <dbReference type="SAM" id="MobiDB-lite"/>
    </source>
</evidence>
<feature type="region of interest" description="Disordered" evidence="2">
    <location>
        <begin position="269"/>
        <end position="288"/>
    </location>
</feature>
<organism evidence="3 4">
    <name type="scientific">Chara braunii</name>
    <name type="common">Braun's stonewort</name>
    <dbReference type="NCBI Taxonomy" id="69332"/>
    <lineage>
        <taxon>Eukaryota</taxon>
        <taxon>Viridiplantae</taxon>
        <taxon>Streptophyta</taxon>
        <taxon>Charophyceae</taxon>
        <taxon>Charales</taxon>
        <taxon>Characeae</taxon>
        <taxon>Chara</taxon>
    </lineage>
</organism>
<protein>
    <submittedName>
        <fullName evidence="3">Uncharacterized protein</fullName>
    </submittedName>
</protein>
<dbReference type="Proteomes" id="UP000265515">
    <property type="component" value="Unassembled WGS sequence"/>
</dbReference>
<evidence type="ECO:0000313" key="4">
    <source>
        <dbReference type="Proteomes" id="UP000265515"/>
    </source>
</evidence>
<feature type="coiled-coil region" evidence="1">
    <location>
        <begin position="73"/>
        <end position="151"/>
    </location>
</feature>
<comment type="caution">
    <text evidence="3">The sequence shown here is derived from an EMBL/GenBank/DDBJ whole genome shotgun (WGS) entry which is preliminary data.</text>
</comment>
<dbReference type="AlphaFoldDB" id="A0A388KXA5"/>
<name>A0A388KXA5_CHABU</name>
<feature type="compositionally biased region" description="Polar residues" evidence="2">
    <location>
        <begin position="37"/>
        <end position="53"/>
    </location>
</feature>
<accession>A0A388KXA5</accession>
<feature type="region of interest" description="Disordered" evidence="2">
    <location>
        <begin position="1"/>
        <end position="64"/>
    </location>
</feature>
<evidence type="ECO:0000256" key="1">
    <source>
        <dbReference type="SAM" id="Coils"/>
    </source>
</evidence>
<sequence>MAVSIVGKLGTGPYPRRRPPVATGANAEPILALPAAGTQQPAAVPSTSSSTYPAQPRSGWWTRNQQMPSTNLVDQLQEENNELKKFGEDLKARLEGDLAALKWEIRNLKEDHESSDRSTLTKQIEDLRAEMDVLRRKNEESEEVAHLWRNEALRPGNKRGSINVATPASEGRTVTGSRLATTPEETRRLRAELQEMQERRRCDQIEVDMLRDRRAQAEAKRIEAEKEILKLRDQMGKLSTDPTEAATPRGVGTNLKDKMDEAVNSGLRSGRRGRFKMTPGRFPRDGSAKKANDRFAFLIEERKRLKALKKSGLELLCKEIGIKYKTIDSTVDELAEINADKAFGGCSTTREKDDEGPEQDGFALSGPESVSYWKDRFANLVCVPIDHNAGDTLVCCPVIYRHGMDKLFLDNQGFTECNSEEEVRDLSAARFRDEGLTVLGKWDKGGNLGQSYVVPKHKGIAKWRPICPTYSECGVRASKTAAQAINRMLWDLPPATNFNLRSMPDLASAVGCVNKDLKKGEQLLSAAFDVKEMFCNLPHEAIIHAVQWVVDFWSMRGCSGILVKKRGKGAKLRKSGKQEGWSTISFDMLIKFVSLTWTALLFELVAVYFSRNWGSAAPGKLEAESGIADQVSSGIAALSGPLGISAAP</sequence>
<reference evidence="3 4" key="1">
    <citation type="journal article" date="2018" name="Cell">
        <title>The Chara Genome: Secondary Complexity and Implications for Plant Terrestrialization.</title>
        <authorList>
            <person name="Nishiyama T."/>
            <person name="Sakayama H."/>
            <person name="Vries J.D."/>
            <person name="Buschmann H."/>
            <person name="Saint-Marcoux D."/>
            <person name="Ullrich K.K."/>
            <person name="Haas F.B."/>
            <person name="Vanderstraeten L."/>
            <person name="Becker D."/>
            <person name="Lang D."/>
            <person name="Vosolsobe S."/>
            <person name="Rombauts S."/>
            <person name="Wilhelmsson P.K.I."/>
            <person name="Janitza P."/>
            <person name="Kern R."/>
            <person name="Heyl A."/>
            <person name="Rumpler F."/>
            <person name="Villalobos L.I.A.C."/>
            <person name="Clay J.M."/>
            <person name="Skokan R."/>
            <person name="Toyoda A."/>
            <person name="Suzuki Y."/>
            <person name="Kagoshima H."/>
            <person name="Schijlen E."/>
            <person name="Tajeshwar N."/>
            <person name="Catarino B."/>
            <person name="Hetherington A.J."/>
            <person name="Saltykova A."/>
            <person name="Bonnot C."/>
            <person name="Breuninger H."/>
            <person name="Symeonidi A."/>
            <person name="Radhakrishnan G.V."/>
            <person name="Van Nieuwerburgh F."/>
            <person name="Deforce D."/>
            <person name="Chang C."/>
            <person name="Karol K.G."/>
            <person name="Hedrich R."/>
            <person name="Ulvskov P."/>
            <person name="Glockner G."/>
            <person name="Delwiche C.F."/>
            <person name="Petrasek J."/>
            <person name="Van de Peer Y."/>
            <person name="Friml J."/>
            <person name="Beilby M."/>
            <person name="Dolan L."/>
            <person name="Kohara Y."/>
            <person name="Sugano S."/>
            <person name="Fujiyama A."/>
            <person name="Delaux P.-M."/>
            <person name="Quint M."/>
            <person name="TheiBen G."/>
            <person name="Hagemann M."/>
            <person name="Harholt J."/>
            <person name="Dunand C."/>
            <person name="Zachgo S."/>
            <person name="Langdale J."/>
            <person name="Maumus F."/>
            <person name="Straeten D.V.D."/>
            <person name="Gould S.B."/>
            <person name="Rensing S.A."/>
        </authorList>
    </citation>
    <scope>NUCLEOTIDE SEQUENCE [LARGE SCALE GENOMIC DNA]</scope>
    <source>
        <strain evidence="3 4">S276</strain>
    </source>
</reference>
<dbReference type="EMBL" id="BFEA01000207">
    <property type="protein sequence ID" value="GBG74648.1"/>
    <property type="molecule type" value="Genomic_DNA"/>
</dbReference>
<dbReference type="Gramene" id="GBG74648">
    <property type="protein sequence ID" value="GBG74648"/>
    <property type="gene ID" value="CBR_g19055"/>
</dbReference>